<keyword evidence="1" id="KW-1133">Transmembrane helix</keyword>
<accession>A0ABW5X3V1</accession>
<keyword evidence="3" id="KW-1185">Reference proteome</keyword>
<feature type="transmembrane region" description="Helical" evidence="1">
    <location>
        <begin position="88"/>
        <end position="107"/>
    </location>
</feature>
<dbReference type="InterPro" id="IPR009325">
    <property type="entry name" value="DUF983"/>
</dbReference>
<organism evidence="2 3">
    <name type="scientific">Christiangramia antarctica</name>
    <dbReference type="NCBI Taxonomy" id="2058158"/>
    <lineage>
        <taxon>Bacteria</taxon>
        <taxon>Pseudomonadati</taxon>
        <taxon>Bacteroidota</taxon>
        <taxon>Flavobacteriia</taxon>
        <taxon>Flavobacteriales</taxon>
        <taxon>Flavobacteriaceae</taxon>
        <taxon>Christiangramia</taxon>
    </lineage>
</organism>
<dbReference type="Pfam" id="PF06170">
    <property type="entry name" value="DUF983"/>
    <property type="match status" value="1"/>
</dbReference>
<name>A0ABW5X3V1_9FLAO</name>
<evidence type="ECO:0000313" key="3">
    <source>
        <dbReference type="Proteomes" id="UP001597438"/>
    </source>
</evidence>
<dbReference type="EMBL" id="JBHUOJ010000016">
    <property type="protein sequence ID" value="MFD2833193.1"/>
    <property type="molecule type" value="Genomic_DNA"/>
</dbReference>
<evidence type="ECO:0000256" key="1">
    <source>
        <dbReference type="SAM" id="Phobius"/>
    </source>
</evidence>
<feature type="transmembrane region" description="Helical" evidence="1">
    <location>
        <begin position="57"/>
        <end position="82"/>
    </location>
</feature>
<dbReference type="RefSeq" id="WP_251740959.1">
    <property type="nucleotide sequence ID" value="NZ_JBHUOJ010000016.1"/>
</dbReference>
<keyword evidence="1" id="KW-0812">Transmembrane</keyword>
<proteinExistence type="predicted"/>
<protein>
    <submittedName>
        <fullName evidence="2">DUF983 domain-containing protein</fullName>
    </submittedName>
</protein>
<gene>
    <name evidence="2" type="ORF">ACFSYS_07815</name>
</gene>
<evidence type="ECO:0000313" key="2">
    <source>
        <dbReference type="EMBL" id="MFD2833193.1"/>
    </source>
</evidence>
<dbReference type="Proteomes" id="UP001597438">
    <property type="component" value="Unassembled WGS sequence"/>
</dbReference>
<comment type="caution">
    <text evidence="2">The sequence shown here is derived from an EMBL/GenBank/DDBJ whole genome shotgun (WGS) entry which is preliminary data.</text>
</comment>
<sequence length="128" mass="14756">MSILKGTKIYSIITGTCPVCHEESMYRESNPYKLNRVFEMHERCSHCGTKYKIEPSFFYGAMYVSYAVGIAFAVAAFVISYLFLNSTILTSFFAIVATLIIFMPVIMRLSRNIWINMFFSYKEEAGEF</sequence>
<keyword evidence="1" id="KW-0472">Membrane</keyword>
<reference evidence="3" key="1">
    <citation type="journal article" date="2019" name="Int. J. Syst. Evol. Microbiol.">
        <title>The Global Catalogue of Microorganisms (GCM) 10K type strain sequencing project: providing services to taxonomists for standard genome sequencing and annotation.</title>
        <authorList>
            <consortium name="The Broad Institute Genomics Platform"/>
            <consortium name="The Broad Institute Genome Sequencing Center for Infectious Disease"/>
            <person name="Wu L."/>
            <person name="Ma J."/>
        </authorList>
    </citation>
    <scope>NUCLEOTIDE SEQUENCE [LARGE SCALE GENOMIC DNA]</scope>
    <source>
        <strain evidence="3">KCTC 52925</strain>
    </source>
</reference>